<dbReference type="InterPro" id="IPR003343">
    <property type="entry name" value="Big_2"/>
</dbReference>
<dbReference type="SUPFAM" id="SSF49373">
    <property type="entry name" value="Invasin/intimin cell-adhesion fragments"/>
    <property type="match status" value="1"/>
</dbReference>
<feature type="signal peptide" evidence="1">
    <location>
        <begin position="1"/>
        <end position="22"/>
    </location>
</feature>
<dbReference type="PANTHER" id="PTHR35889:SF3">
    <property type="entry name" value="F-BOX DOMAIN-CONTAINING PROTEIN"/>
    <property type="match status" value="1"/>
</dbReference>
<dbReference type="Pfam" id="PF22359">
    <property type="entry name" value="Big-like"/>
    <property type="match status" value="1"/>
</dbReference>
<gene>
    <name evidence="3" type="ORF">Enr8_20840</name>
</gene>
<dbReference type="Pfam" id="PF07583">
    <property type="entry name" value="PSCyt2"/>
    <property type="match status" value="1"/>
</dbReference>
<sequence length="1536" mass="167193" precursor="true">MRIPSSSIWLVGVLLAVWPALAAGQSFDSLQPWTCPPGQTTQIKITGKDLKAPLRLAFGRPGVTAKVEQLEPTAAVVAVTIPANQPLGPLPVWLAGPGGAAHGRTILIDDLPAVSDNGGNHSRDTAQEIPTLASIEGKCDAAVSDFYRFPAAEGQQLSFEIHTQALHSAMDPVVRLLHANGDVLLQADDTQVGPDTRFAHTFSAAGEYWIEVQDSGNAAAGALYQLRIGDFPVVNQSWPLAVQQDHPTSVTFVGATADQANSPEVTAATTSPATINVATKSPSGKSSTWVPLHTSRYPQVVESPDAGSLTAPVGITGRLAEAKEVDAFVVQGVKGQTVRIAAKTRSLNSPTLLTMKLLATDGKVIAQTKVTDADEWSMDATFPADGPYRLEVADLLKRGGDPFTYHIEIAPVGTFAIVLAGDAKTREHFPVAVKNGACAFQLGVARFGYDGPIDLSLVSGGEGFRLLNPRIPAGANDFRVHVAIDDAWRADRLEVLKLQATAADDPNNRRLVNSHAIHRAREPFVLAPNADQDGAILLVAIGQLPPIFSLSPTAPVQLARPVPTHTATLPLKRIHDQFKSGVEILTNTLSTGWSGTAKADGDNYMLTVTRGAETAPHPEQLTVTAFGEIHGQGYLEQVQIPIQWFDPVQVALTFAEPIIRGGPARVVATATRAGNEPQPITLRLVDLPSGVTAPESITIAANQTVVEFDLQFAAAASLQTPPISLVAASKYHGQDFEVRSKHAVPTMIEGPQRLTLYPTSILLNDPLGRQRVVVSGADKQGSARDWTRFARIVSSRPEVAEIRNGVIYPIADGEAEIAVQVGGVRQTIPVQVANRGTTRPIEFESEVLVALSKQGCNQGACHGSPSGKGGFRLSLRAFDMQLDELTLIREESGRRINLIEPDKSLLLLKPLMSVAHGGGKQIHQQDEAYTILRDWIAAGAKADPADMPRIERLEVFPAEKQIRLVVDGPQQLAATAHFSDGRSRDVTHLVAYESSNKSVATVDAHGLVTPHERGEVVVLVRFLEHIEPVSLMFVENQPGYAWTSPTPHNYVDQLVNDKLQQLQYLPSETCSDSVFVRRVYLDLLGILPTVDETNAFLADTSANKRTALIDALLERDEYAKFWALKWGDLLKMTSKDVGDAGVYKYHRWVEDALKNNMPYDQFATQLITGSGSTLANPPANFYRTSSDLNQCVETISQVFLGARLQCAKCHNHPFERWTQDNYYGLGAFFNRVQHRKTERPGEMFIYTSDAGEVTQPRTGQVMTPWLPQVGDVERQNDVDQRVPFAEWLVNPANPYFARIEANRIWSQLFARGIVEPIDDFRDSNPPANAPLLEALAKELVETGYDRKQLLRTILSSRTYQASYKTNPLNADETIYFSHQQPRMLSAEQLLDAINQTLGLQQNFGSTAKGTLATQLPAPDVAQVDFLKVFGQPERSTVCACERSDDTNLSMAIELFNGPLIHEKLKSGGNRFRKALAEGKSVPQVVEELYLAAVCRPPTDLELKTAAQHCSQSPDPASGLEDVCWALLNTEEFLLQH</sequence>
<feature type="chain" id="PRO_5023003652" evidence="1">
    <location>
        <begin position="23"/>
        <end position="1536"/>
    </location>
</feature>
<keyword evidence="1" id="KW-0732">Signal</keyword>
<comment type="caution">
    <text evidence="3">The sequence shown here is derived from an EMBL/GenBank/DDBJ whole genome shotgun (WGS) entry which is preliminary data.</text>
</comment>
<keyword evidence="4" id="KW-1185">Reference proteome</keyword>
<dbReference type="Proteomes" id="UP000318878">
    <property type="component" value="Unassembled WGS sequence"/>
</dbReference>
<dbReference type="SMART" id="SM00635">
    <property type="entry name" value="BID_2"/>
    <property type="match status" value="1"/>
</dbReference>
<dbReference type="Gene3D" id="2.60.40.10">
    <property type="entry name" value="Immunoglobulins"/>
    <property type="match status" value="1"/>
</dbReference>
<evidence type="ECO:0000313" key="3">
    <source>
        <dbReference type="EMBL" id="TWT34671.1"/>
    </source>
</evidence>
<dbReference type="InterPro" id="IPR022655">
    <property type="entry name" value="DUF1553"/>
</dbReference>
<dbReference type="InterPro" id="IPR008964">
    <property type="entry name" value="Invasin/intimin_cell_adhesion"/>
</dbReference>
<reference evidence="3 4" key="1">
    <citation type="submission" date="2019-02" db="EMBL/GenBank/DDBJ databases">
        <title>Deep-cultivation of Planctomycetes and their phenomic and genomic characterization uncovers novel biology.</title>
        <authorList>
            <person name="Wiegand S."/>
            <person name="Jogler M."/>
            <person name="Boedeker C."/>
            <person name="Pinto D."/>
            <person name="Vollmers J."/>
            <person name="Rivas-Marin E."/>
            <person name="Kohn T."/>
            <person name="Peeters S.H."/>
            <person name="Heuer A."/>
            <person name="Rast P."/>
            <person name="Oberbeckmann S."/>
            <person name="Bunk B."/>
            <person name="Jeske O."/>
            <person name="Meyerdierks A."/>
            <person name="Storesund J.E."/>
            <person name="Kallscheuer N."/>
            <person name="Luecker S."/>
            <person name="Lage O.M."/>
            <person name="Pohl T."/>
            <person name="Merkel B.J."/>
            <person name="Hornburger P."/>
            <person name="Mueller R.-W."/>
            <person name="Bruemmer F."/>
            <person name="Labrenz M."/>
            <person name="Spormann A.M."/>
            <person name="Op Den Camp H."/>
            <person name="Overmann J."/>
            <person name="Amann R."/>
            <person name="Jetten M.S.M."/>
            <person name="Mascher T."/>
            <person name="Medema M.H."/>
            <person name="Devos D.P."/>
            <person name="Kaster A.-K."/>
            <person name="Ovreas L."/>
            <person name="Rohde M."/>
            <person name="Galperin M.Y."/>
            <person name="Jogler C."/>
        </authorList>
    </citation>
    <scope>NUCLEOTIDE SEQUENCE [LARGE SCALE GENOMIC DNA]</scope>
    <source>
        <strain evidence="3 4">Enr8</strain>
    </source>
</reference>
<evidence type="ECO:0000256" key="1">
    <source>
        <dbReference type="SAM" id="SignalP"/>
    </source>
</evidence>
<dbReference type="Gene3D" id="2.60.120.380">
    <property type="match status" value="2"/>
</dbReference>
<dbReference type="Pfam" id="PF02368">
    <property type="entry name" value="Big_2"/>
    <property type="match status" value="1"/>
</dbReference>
<dbReference type="InterPro" id="IPR013783">
    <property type="entry name" value="Ig-like_fold"/>
</dbReference>
<feature type="domain" description="BIG2" evidence="2">
    <location>
        <begin position="949"/>
        <end position="1030"/>
    </location>
</feature>
<dbReference type="Pfam" id="PF07587">
    <property type="entry name" value="PSD1"/>
    <property type="match status" value="1"/>
</dbReference>
<dbReference type="RefSeq" id="WP_146431118.1">
    <property type="nucleotide sequence ID" value="NZ_SJPF01000002.1"/>
</dbReference>
<dbReference type="Gene3D" id="2.60.40.1080">
    <property type="match status" value="2"/>
</dbReference>
<name>A0A5C5V8R2_9BACT</name>
<dbReference type="PANTHER" id="PTHR35889">
    <property type="entry name" value="CYCLOINULO-OLIGOSACCHARIDE FRUCTANOTRANSFERASE-RELATED"/>
    <property type="match status" value="1"/>
</dbReference>
<evidence type="ECO:0000259" key="2">
    <source>
        <dbReference type="SMART" id="SM00635"/>
    </source>
</evidence>
<organism evidence="3 4">
    <name type="scientific">Blastopirellula retiformator</name>
    <dbReference type="NCBI Taxonomy" id="2527970"/>
    <lineage>
        <taxon>Bacteria</taxon>
        <taxon>Pseudomonadati</taxon>
        <taxon>Planctomycetota</taxon>
        <taxon>Planctomycetia</taxon>
        <taxon>Pirellulales</taxon>
        <taxon>Pirellulaceae</taxon>
        <taxon>Blastopirellula</taxon>
    </lineage>
</organism>
<proteinExistence type="predicted"/>
<dbReference type="OrthoDB" id="219271at2"/>
<dbReference type="EMBL" id="SJPF01000002">
    <property type="protein sequence ID" value="TWT34671.1"/>
    <property type="molecule type" value="Genomic_DNA"/>
</dbReference>
<evidence type="ECO:0000313" key="4">
    <source>
        <dbReference type="Proteomes" id="UP000318878"/>
    </source>
</evidence>
<dbReference type="InterPro" id="IPR011444">
    <property type="entry name" value="DUF1549"/>
</dbReference>
<protein>
    <submittedName>
        <fullName evidence="3">Bacterial Ig-like domain (Group 2)</fullName>
    </submittedName>
</protein>
<accession>A0A5C5V8R2</accession>
<dbReference type="InterPro" id="IPR054604">
    <property type="entry name" value="SbsC_Big-like"/>
</dbReference>